<evidence type="ECO:0000256" key="1">
    <source>
        <dbReference type="ARBA" id="ARBA00004251"/>
    </source>
</evidence>
<dbReference type="GO" id="GO:0005509">
    <property type="term" value="F:calcium ion binding"/>
    <property type="evidence" value="ECO:0007669"/>
    <property type="project" value="UniProtKB-UniRule"/>
</dbReference>
<dbReference type="AlphaFoldDB" id="A0A8C5CIT2"/>
<dbReference type="GO" id="GO:0009653">
    <property type="term" value="P:anatomical structure morphogenesis"/>
    <property type="evidence" value="ECO:0007669"/>
    <property type="project" value="UniProtKB-ARBA"/>
</dbReference>
<dbReference type="PROSITE" id="PS00232">
    <property type="entry name" value="CADHERIN_1"/>
    <property type="match status" value="2"/>
</dbReference>
<keyword evidence="2" id="KW-1003">Cell membrane</keyword>
<dbReference type="PANTHER" id="PTHR24028">
    <property type="entry name" value="CADHERIN-87A"/>
    <property type="match status" value="1"/>
</dbReference>
<protein>
    <recommendedName>
        <fullName evidence="12">Cadherin domain-containing protein</fullName>
    </recommendedName>
</protein>
<dbReference type="OMA" id="NGMPINY"/>
<dbReference type="InterPro" id="IPR020894">
    <property type="entry name" value="Cadherin_CS"/>
</dbReference>
<dbReference type="InterPro" id="IPR050174">
    <property type="entry name" value="Protocadherin/Cadherin-CA"/>
</dbReference>
<evidence type="ECO:0000256" key="10">
    <source>
        <dbReference type="ARBA" id="ARBA00023180"/>
    </source>
</evidence>
<accession>A0A8C5CIT2</accession>
<dbReference type="Pfam" id="PF00028">
    <property type="entry name" value="Cadherin"/>
    <property type="match status" value="2"/>
</dbReference>
<keyword evidence="3" id="KW-0812">Transmembrane</keyword>
<proteinExistence type="predicted"/>
<reference evidence="13" key="1">
    <citation type="submission" date="2025-08" db="UniProtKB">
        <authorList>
            <consortium name="Ensembl"/>
        </authorList>
    </citation>
    <scope>IDENTIFICATION</scope>
</reference>
<feature type="domain" description="Cadherin" evidence="12">
    <location>
        <begin position="5"/>
        <end position="103"/>
    </location>
</feature>
<keyword evidence="10" id="KW-0325">Glycoprotein</keyword>
<keyword evidence="4" id="KW-0732">Signal</keyword>
<dbReference type="InterPro" id="IPR015919">
    <property type="entry name" value="Cadherin-like_sf"/>
</dbReference>
<evidence type="ECO:0000313" key="13">
    <source>
        <dbReference type="Ensembl" id="ENSGMOP00000061325.1"/>
    </source>
</evidence>
<dbReference type="PROSITE" id="PS50268">
    <property type="entry name" value="CADHERIN_2"/>
    <property type="match status" value="2"/>
</dbReference>
<name>A0A8C5CIT2_GADMO</name>
<sequence>LFGSESAVKGARYRVNAAHDEDIGPNAVQSYTLKRNNHFVFNIQTTSAGSKYGELILDKELDREERKEIKLLLTALDGGSPQRSGTLTIDVTVLDANDNAPVFSQAVYEASLPENSPLKSLIVTVSAMDADDGVNGEVTYGLGRISDKSRKLFSLDRQSGEIFVAGDIDFEDGTKYEMFVEARDSYGLSSDTKVIIRITDVNDNSPAISLISLTNPIPEDVSPGTEVGLINVQDRDFGRNQKVRCAIQQTVPFKLIPSIENYYDRSEPI</sequence>
<feature type="domain" description="Cadherin" evidence="12">
    <location>
        <begin position="104"/>
        <end position="208"/>
    </location>
</feature>
<evidence type="ECO:0000256" key="11">
    <source>
        <dbReference type="PROSITE-ProRule" id="PRU00043"/>
    </source>
</evidence>
<dbReference type="PANTHER" id="PTHR24028:SF114">
    <property type="entry name" value="PCDH2G3 PROTEIN-RELATED"/>
    <property type="match status" value="1"/>
</dbReference>
<dbReference type="SUPFAM" id="SSF49313">
    <property type="entry name" value="Cadherin-like"/>
    <property type="match status" value="3"/>
</dbReference>
<evidence type="ECO:0000256" key="8">
    <source>
        <dbReference type="ARBA" id="ARBA00022989"/>
    </source>
</evidence>
<evidence type="ECO:0000256" key="3">
    <source>
        <dbReference type="ARBA" id="ARBA00022692"/>
    </source>
</evidence>
<keyword evidence="5" id="KW-0677">Repeat</keyword>
<keyword evidence="14" id="KW-1185">Reference proteome</keyword>
<evidence type="ECO:0000256" key="7">
    <source>
        <dbReference type="ARBA" id="ARBA00022889"/>
    </source>
</evidence>
<dbReference type="CDD" id="cd11304">
    <property type="entry name" value="Cadherin_repeat"/>
    <property type="match status" value="3"/>
</dbReference>
<evidence type="ECO:0000256" key="2">
    <source>
        <dbReference type="ARBA" id="ARBA00022475"/>
    </source>
</evidence>
<keyword evidence="7" id="KW-0130">Cell adhesion</keyword>
<evidence type="ECO:0000256" key="4">
    <source>
        <dbReference type="ARBA" id="ARBA00022729"/>
    </source>
</evidence>
<dbReference type="GeneTree" id="ENSGT00940000166432"/>
<dbReference type="GO" id="GO:0007156">
    <property type="term" value="P:homophilic cell adhesion via plasma membrane adhesion molecules"/>
    <property type="evidence" value="ECO:0007669"/>
    <property type="project" value="InterPro"/>
</dbReference>
<dbReference type="Ensembl" id="ENSGMOT00000068450.1">
    <property type="protein sequence ID" value="ENSGMOP00000061325.1"/>
    <property type="gene ID" value="ENSGMOG00000030280.1"/>
</dbReference>
<keyword evidence="6 11" id="KW-0106">Calcium</keyword>
<dbReference type="PRINTS" id="PR00205">
    <property type="entry name" value="CADHERIN"/>
</dbReference>
<dbReference type="Proteomes" id="UP000694546">
    <property type="component" value="Chromosome 10"/>
</dbReference>
<dbReference type="FunFam" id="2.60.40.60:FF:000007">
    <property type="entry name" value="Protocadherin alpha 2"/>
    <property type="match status" value="1"/>
</dbReference>
<evidence type="ECO:0000313" key="14">
    <source>
        <dbReference type="Proteomes" id="UP000694546"/>
    </source>
</evidence>
<dbReference type="Gene3D" id="2.60.40.60">
    <property type="entry name" value="Cadherins"/>
    <property type="match status" value="3"/>
</dbReference>
<reference evidence="13" key="2">
    <citation type="submission" date="2025-09" db="UniProtKB">
        <authorList>
            <consortium name="Ensembl"/>
        </authorList>
    </citation>
    <scope>IDENTIFICATION</scope>
</reference>
<evidence type="ECO:0000256" key="5">
    <source>
        <dbReference type="ARBA" id="ARBA00022737"/>
    </source>
</evidence>
<keyword evidence="9" id="KW-0472">Membrane</keyword>
<dbReference type="FunFam" id="2.60.40.60:FF:000002">
    <property type="entry name" value="Protocadherin alpha 2"/>
    <property type="match status" value="1"/>
</dbReference>
<dbReference type="SMART" id="SM00112">
    <property type="entry name" value="CA"/>
    <property type="match status" value="2"/>
</dbReference>
<evidence type="ECO:0000256" key="9">
    <source>
        <dbReference type="ARBA" id="ARBA00023136"/>
    </source>
</evidence>
<evidence type="ECO:0000259" key="12">
    <source>
        <dbReference type="PROSITE" id="PS50268"/>
    </source>
</evidence>
<dbReference type="InterPro" id="IPR002126">
    <property type="entry name" value="Cadherin-like_dom"/>
</dbReference>
<dbReference type="GO" id="GO:0005886">
    <property type="term" value="C:plasma membrane"/>
    <property type="evidence" value="ECO:0007669"/>
    <property type="project" value="UniProtKB-SubCell"/>
</dbReference>
<organism evidence="13 14">
    <name type="scientific">Gadus morhua</name>
    <name type="common">Atlantic cod</name>
    <dbReference type="NCBI Taxonomy" id="8049"/>
    <lineage>
        <taxon>Eukaryota</taxon>
        <taxon>Metazoa</taxon>
        <taxon>Chordata</taxon>
        <taxon>Craniata</taxon>
        <taxon>Vertebrata</taxon>
        <taxon>Euteleostomi</taxon>
        <taxon>Actinopterygii</taxon>
        <taxon>Neopterygii</taxon>
        <taxon>Teleostei</taxon>
        <taxon>Neoteleostei</taxon>
        <taxon>Acanthomorphata</taxon>
        <taxon>Zeiogadaria</taxon>
        <taxon>Gadariae</taxon>
        <taxon>Gadiformes</taxon>
        <taxon>Gadoidei</taxon>
        <taxon>Gadidae</taxon>
        <taxon>Gadus</taxon>
    </lineage>
</organism>
<evidence type="ECO:0000256" key="6">
    <source>
        <dbReference type="ARBA" id="ARBA00022837"/>
    </source>
</evidence>
<comment type="subcellular location">
    <subcellularLocation>
        <location evidence="1">Cell membrane</location>
        <topology evidence="1">Single-pass type I membrane protein</topology>
    </subcellularLocation>
</comment>
<keyword evidence="8" id="KW-1133">Transmembrane helix</keyword>